<keyword evidence="4" id="KW-0274">FAD</keyword>
<dbReference type="SUPFAM" id="SSF56176">
    <property type="entry name" value="FAD-binding/transporter-associated domain-like"/>
    <property type="match status" value="1"/>
</dbReference>
<evidence type="ECO:0000259" key="6">
    <source>
        <dbReference type="PROSITE" id="PS51387"/>
    </source>
</evidence>
<dbReference type="InterPro" id="IPR016166">
    <property type="entry name" value="FAD-bd_PCMH"/>
</dbReference>
<proteinExistence type="inferred from homology"/>
<sequence length="256" mass="26765">MSVLSTTVIDELRLRLRGGVHLPAEAEYADACRLFNTMIERQPALVARCAAPDDVIAALDVARRHDVPVAVRAGGHSVAGLSLCDDGIVLDLRAMDDVEVDPQRRIARVGGGATWAQVDAATQEHGLATTGGRVSTTGVAGLTLGGGSGWLERKHGLACDNLVAAELVTAGGRLVRTDADHHPDLLWALRGGGGNFGVVTALELALHPVEAEIVGGLALWPYDRGGGAARPVPRHDAQRAGGPEPRVRVLHRTGGR</sequence>
<feature type="domain" description="FAD-binding PCMH-type" evidence="6">
    <location>
        <begin position="38"/>
        <end position="209"/>
    </location>
</feature>
<evidence type="ECO:0000313" key="7">
    <source>
        <dbReference type="EMBL" id="UUY02608.1"/>
    </source>
</evidence>
<dbReference type="InterPro" id="IPR016169">
    <property type="entry name" value="FAD-bd_PCMH_sub2"/>
</dbReference>
<dbReference type="InterPro" id="IPR006094">
    <property type="entry name" value="Oxid_FAD_bind_N"/>
</dbReference>
<comment type="cofactor">
    <cofactor evidence="1">
        <name>FAD</name>
        <dbReference type="ChEBI" id="CHEBI:57692"/>
    </cofactor>
</comment>
<reference evidence="8" key="1">
    <citation type="submission" date="2021-11" db="EMBL/GenBank/DDBJ databases">
        <title>Cultivation dependent microbiological survey of springs from the worlds oldest radium mine currently devoted to the extraction of radon-saturated water.</title>
        <authorList>
            <person name="Kapinusova G."/>
            <person name="Smrhova T."/>
            <person name="Strejcek M."/>
            <person name="Suman J."/>
            <person name="Jani K."/>
            <person name="Pajer P."/>
            <person name="Uhlik O."/>
        </authorList>
    </citation>
    <scope>NUCLEOTIDE SEQUENCE [LARGE SCALE GENOMIC DNA]</scope>
    <source>
        <strain evidence="8">J379</strain>
    </source>
</reference>
<dbReference type="PANTHER" id="PTHR42973:SF39">
    <property type="entry name" value="FAD-BINDING PCMH-TYPE DOMAIN-CONTAINING PROTEIN"/>
    <property type="match status" value="1"/>
</dbReference>
<evidence type="ECO:0000256" key="3">
    <source>
        <dbReference type="ARBA" id="ARBA00022630"/>
    </source>
</evidence>
<dbReference type="InterPro" id="IPR050416">
    <property type="entry name" value="FAD-linked_Oxidoreductase"/>
</dbReference>
<dbReference type="InterPro" id="IPR036318">
    <property type="entry name" value="FAD-bd_PCMH-like_sf"/>
</dbReference>
<protein>
    <submittedName>
        <fullName evidence="7">FAD-dependent oxidoreductase</fullName>
    </submittedName>
</protein>
<dbReference type="InterPro" id="IPR006093">
    <property type="entry name" value="Oxy_OxRdtase_FAD_BS"/>
</dbReference>
<comment type="similarity">
    <text evidence="2">Belongs to the oxygen-dependent FAD-linked oxidoreductase family.</text>
</comment>
<dbReference type="Proteomes" id="UP001058860">
    <property type="component" value="Chromosome"/>
</dbReference>
<keyword evidence="5" id="KW-0560">Oxidoreductase</keyword>
<dbReference type="PROSITE" id="PS51387">
    <property type="entry name" value="FAD_PCMH"/>
    <property type="match status" value="1"/>
</dbReference>
<dbReference type="PANTHER" id="PTHR42973">
    <property type="entry name" value="BINDING OXIDOREDUCTASE, PUTATIVE (AFU_ORTHOLOGUE AFUA_1G17690)-RELATED"/>
    <property type="match status" value="1"/>
</dbReference>
<evidence type="ECO:0000256" key="2">
    <source>
        <dbReference type="ARBA" id="ARBA00005466"/>
    </source>
</evidence>
<keyword evidence="8" id="KW-1185">Reference proteome</keyword>
<dbReference type="EMBL" id="CP088295">
    <property type="protein sequence ID" value="UUY02608.1"/>
    <property type="molecule type" value="Genomic_DNA"/>
</dbReference>
<accession>A0ABY5PD57</accession>
<dbReference type="Pfam" id="PF01565">
    <property type="entry name" value="FAD_binding_4"/>
    <property type="match status" value="1"/>
</dbReference>
<dbReference type="Gene3D" id="3.30.43.10">
    <property type="entry name" value="Uridine Diphospho-n-acetylenolpyruvylglucosamine Reductase, domain 2"/>
    <property type="match status" value="1"/>
</dbReference>
<evidence type="ECO:0000256" key="1">
    <source>
        <dbReference type="ARBA" id="ARBA00001974"/>
    </source>
</evidence>
<evidence type="ECO:0000313" key="8">
    <source>
        <dbReference type="Proteomes" id="UP001058860"/>
    </source>
</evidence>
<organism evidence="7 8">
    <name type="scientific">Svornostia abyssi</name>
    <dbReference type="NCBI Taxonomy" id="2898438"/>
    <lineage>
        <taxon>Bacteria</taxon>
        <taxon>Bacillati</taxon>
        <taxon>Actinomycetota</taxon>
        <taxon>Thermoleophilia</taxon>
        <taxon>Solirubrobacterales</taxon>
        <taxon>Baekduiaceae</taxon>
        <taxon>Svornostia</taxon>
    </lineage>
</organism>
<keyword evidence="3" id="KW-0285">Flavoprotein</keyword>
<gene>
    <name evidence="7" type="ORF">LRS13_18215</name>
</gene>
<dbReference type="PROSITE" id="PS00862">
    <property type="entry name" value="OX2_COVAL_FAD"/>
    <property type="match status" value="1"/>
</dbReference>
<evidence type="ECO:0000256" key="4">
    <source>
        <dbReference type="ARBA" id="ARBA00022827"/>
    </source>
</evidence>
<dbReference type="InterPro" id="IPR016167">
    <property type="entry name" value="FAD-bd_PCMH_sub1"/>
</dbReference>
<dbReference type="RefSeq" id="WP_353863132.1">
    <property type="nucleotide sequence ID" value="NZ_CP088295.1"/>
</dbReference>
<dbReference type="Gene3D" id="3.30.465.10">
    <property type="match status" value="1"/>
</dbReference>
<name>A0ABY5PD57_9ACTN</name>
<evidence type="ECO:0000256" key="5">
    <source>
        <dbReference type="ARBA" id="ARBA00023002"/>
    </source>
</evidence>